<dbReference type="SUPFAM" id="SSF103473">
    <property type="entry name" value="MFS general substrate transporter"/>
    <property type="match status" value="1"/>
</dbReference>
<evidence type="ECO:0000256" key="6">
    <source>
        <dbReference type="ARBA" id="ARBA00022989"/>
    </source>
</evidence>
<evidence type="ECO:0000256" key="3">
    <source>
        <dbReference type="ARBA" id="ARBA00022475"/>
    </source>
</evidence>
<proteinExistence type="predicted"/>
<feature type="transmembrane region" description="Helical" evidence="8">
    <location>
        <begin position="311"/>
        <end position="332"/>
    </location>
</feature>
<keyword evidence="2" id="KW-0813">Transport</keyword>
<evidence type="ECO:0000256" key="5">
    <source>
        <dbReference type="ARBA" id="ARBA00022692"/>
    </source>
</evidence>
<keyword evidence="3" id="KW-1003">Cell membrane</keyword>
<dbReference type="Pfam" id="PF00083">
    <property type="entry name" value="Sugar_tr"/>
    <property type="match status" value="1"/>
</dbReference>
<dbReference type="PROSITE" id="PS50850">
    <property type="entry name" value="MFS"/>
    <property type="match status" value="1"/>
</dbReference>
<dbReference type="PANTHER" id="PTHR48021">
    <property type="match status" value="1"/>
</dbReference>
<keyword evidence="11" id="KW-1185">Reference proteome</keyword>
<dbReference type="InterPro" id="IPR036259">
    <property type="entry name" value="MFS_trans_sf"/>
</dbReference>
<keyword evidence="4" id="KW-0762">Sugar transport</keyword>
<feature type="domain" description="Major facilitator superfamily (MFS) profile" evidence="9">
    <location>
        <begin position="11"/>
        <end position="435"/>
    </location>
</feature>
<dbReference type="PANTHER" id="PTHR48021:SF47">
    <property type="entry name" value="GH17672P"/>
    <property type="match status" value="1"/>
</dbReference>
<keyword evidence="5 8" id="KW-0812">Transmembrane</keyword>
<organism evidence="10 11">
    <name type="scientific">Apolygus lucorum</name>
    <name type="common">Small green plant bug</name>
    <name type="synonym">Lygocoris lucorum</name>
    <dbReference type="NCBI Taxonomy" id="248454"/>
    <lineage>
        <taxon>Eukaryota</taxon>
        <taxon>Metazoa</taxon>
        <taxon>Ecdysozoa</taxon>
        <taxon>Arthropoda</taxon>
        <taxon>Hexapoda</taxon>
        <taxon>Insecta</taxon>
        <taxon>Pterygota</taxon>
        <taxon>Neoptera</taxon>
        <taxon>Paraneoptera</taxon>
        <taxon>Hemiptera</taxon>
        <taxon>Heteroptera</taxon>
        <taxon>Panheteroptera</taxon>
        <taxon>Cimicomorpha</taxon>
        <taxon>Miridae</taxon>
        <taxon>Mirini</taxon>
        <taxon>Apolygus</taxon>
    </lineage>
</organism>
<accession>A0A8S9Y2C8</accession>
<feature type="transmembrane region" description="Helical" evidence="8">
    <location>
        <begin position="105"/>
        <end position="127"/>
    </location>
</feature>
<feature type="transmembrane region" description="Helical" evidence="8">
    <location>
        <begin position="12"/>
        <end position="31"/>
    </location>
</feature>
<gene>
    <name evidence="10" type="ORF">GE061_009481</name>
</gene>
<evidence type="ECO:0000259" key="9">
    <source>
        <dbReference type="PROSITE" id="PS50850"/>
    </source>
</evidence>
<comment type="caution">
    <text evidence="10">The sequence shown here is derived from an EMBL/GenBank/DDBJ whole genome shotgun (WGS) entry which is preliminary data.</text>
</comment>
<dbReference type="GO" id="GO:0005886">
    <property type="term" value="C:plasma membrane"/>
    <property type="evidence" value="ECO:0007669"/>
    <property type="project" value="UniProtKB-SubCell"/>
</dbReference>
<feature type="transmembrane region" description="Helical" evidence="8">
    <location>
        <begin position="51"/>
        <end position="72"/>
    </location>
</feature>
<feature type="transmembrane region" description="Helical" evidence="8">
    <location>
        <begin position="344"/>
        <end position="368"/>
    </location>
</feature>
<evidence type="ECO:0000256" key="2">
    <source>
        <dbReference type="ARBA" id="ARBA00022448"/>
    </source>
</evidence>
<name>A0A8S9Y2C8_APOLU</name>
<dbReference type="AlphaFoldDB" id="A0A8S9Y2C8"/>
<sequence length="460" mass="49465">MEPGSLRQITLTLLVSIMALASGMSTGWLTSMTSKLLSFDSPVGRTTKKDLSQLTVLPLYVGFFVSFIYGFIAKKFGRKDALICVGIPSIVSGFILTFARSKVLLYVGRGFAGCTMVGGAIASFMYISETVSDSVRGTLMATLVFQMKAGILLSYVLGDNLSYEAFNFIAIAISVIPTILILWLPESPHFLVNNGRIKDAMSTLLWLKGGDIKAAKSKLESIKPDRTVEQNISFFQILKYTGSRAALVVSLLAGILQATSGVYVGLNYAEITFKDASSPVNSGNSTIVIAILILVSTLLGVFLIDTAGRKTLLYISFVGGCVSLAAISSFLYLKKGRNVENCEWIPITSVTTFLICNTVGLAMVPGVLANELPAPNVKPAVCSVISATVSAIAIAIQQSLPIFEDNGYMYLMFAVSSGFNFLGIFYTWFMVPETAGMSLTTIGRELRGERVLTLSAGERL</sequence>
<evidence type="ECO:0000313" key="11">
    <source>
        <dbReference type="Proteomes" id="UP000466442"/>
    </source>
</evidence>
<evidence type="ECO:0000256" key="4">
    <source>
        <dbReference type="ARBA" id="ARBA00022597"/>
    </source>
</evidence>
<feature type="transmembrane region" description="Helical" evidence="8">
    <location>
        <begin position="408"/>
        <end position="429"/>
    </location>
</feature>
<dbReference type="GO" id="GO:0022857">
    <property type="term" value="F:transmembrane transporter activity"/>
    <property type="evidence" value="ECO:0007669"/>
    <property type="project" value="InterPro"/>
</dbReference>
<dbReference type="Proteomes" id="UP000466442">
    <property type="component" value="Unassembled WGS sequence"/>
</dbReference>
<dbReference type="InterPro" id="IPR050549">
    <property type="entry name" value="MFS_Trehalose_Transporter"/>
</dbReference>
<dbReference type="OrthoDB" id="8120565at2759"/>
<feature type="transmembrane region" description="Helical" evidence="8">
    <location>
        <begin position="245"/>
        <end position="266"/>
    </location>
</feature>
<dbReference type="InterPro" id="IPR020846">
    <property type="entry name" value="MFS_dom"/>
</dbReference>
<feature type="transmembrane region" description="Helical" evidence="8">
    <location>
        <begin position="380"/>
        <end position="396"/>
    </location>
</feature>
<evidence type="ECO:0000313" key="10">
    <source>
        <dbReference type="EMBL" id="KAF6214738.1"/>
    </source>
</evidence>
<evidence type="ECO:0000256" key="7">
    <source>
        <dbReference type="ARBA" id="ARBA00023136"/>
    </source>
</evidence>
<dbReference type="EMBL" id="WIXP02000002">
    <property type="protein sequence ID" value="KAF6214738.1"/>
    <property type="molecule type" value="Genomic_DNA"/>
</dbReference>
<dbReference type="FunFam" id="1.20.1250.20:FF:000218">
    <property type="entry name" value="facilitated trehalose transporter Tret1"/>
    <property type="match status" value="1"/>
</dbReference>
<evidence type="ECO:0000256" key="8">
    <source>
        <dbReference type="SAM" id="Phobius"/>
    </source>
</evidence>
<feature type="transmembrane region" description="Helical" evidence="8">
    <location>
        <begin position="163"/>
        <end position="184"/>
    </location>
</feature>
<keyword evidence="6 8" id="KW-1133">Transmembrane helix</keyword>
<evidence type="ECO:0000256" key="1">
    <source>
        <dbReference type="ARBA" id="ARBA00004651"/>
    </source>
</evidence>
<feature type="transmembrane region" description="Helical" evidence="8">
    <location>
        <begin position="286"/>
        <end position="304"/>
    </location>
</feature>
<comment type="subcellular location">
    <subcellularLocation>
        <location evidence="1">Cell membrane</location>
        <topology evidence="1">Multi-pass membrane protein</topology>
    </subcellularLocation>
</comment>
<dbReference type="Gene3D" id="1.20.1250.20">
    <property type="entry name" value="MFS general substrate transporter like domains"/>
    <property type="match status" value="1"/>
</dbReference>
<dbReference type="InterPro" id="IPR005828">
    <property type="entry name" value="MFS_sugar_transport-like"/>
</dbReference>
<feature type="transmembrane region" description="Helical" evidence="8">
    <location>
        <begin position="139"/>
        <end position="157"/>
    </location>
</feature>
<reference evidence="10" key="1">
    <citation type="journal article" date="2021" name="Mol. Ecol. Resour.">
        <title>Apolygus lucorum genome provides insights into omnivorousness and mesophyll feeding.</title>
        <authorList>
            <person name="Liu Y."/>
            <person name="Liu H."/>
            <person name="Wang H."/>
            <person name="Huang T."/>
            <person name="Liu B."/>
            <person name="Yang B."/>
            <person name="Yin L."/>
            <person name="Li B."/>
            <person name="Zhang Y."/>
            <person name="Zhang S."/>
            <person name="Jiang F."/>
            <person name="Zhang X."/>
            <person name="Ren Y."/>
            <person name="Wang B."/>
            <person name="Wang S."/>
            <person name="Lu Y."/>
            <person name="Wu K."/>
            <person name="Fan W."/>
            <person name="Wang G."/>
        </authorList>
    </citation>
    <scope>NUCLEOTIDE SEQUENCE</scope>
    <source>
        <strain evidence="10">12Hb</strain>
    </source>
</reference>
<keyword evidence="7 8" id="KW-0472">Membrane</keyword>
<protein>
    <recommendedName>
        <fullName evidence="9">Major facilitator superfamily (MFS) profile domain-containing protein</fullName>
    </recommendedName>
</protein>